<feature type="domain" description="Peptidase M14" evidence="11">
    <location>
        <begin position="411"/>
        <end position="680"/>
    </location>
</feature>
<dbReference type="Gene3D" id="2.60.40.3120">
    <property type="match status" value="1"/>
</dbReference>
<dbReference type="InterPro" id="IPR040626">
    <property type="entry name" value="Pepdidase_M14_N"/>
</dbReference>
<evidence type="ECO:0000256" key="1">
    <source>
        <dbReference type="ARBA" id="ARBA00001947"/>
    </source>
</evidence>
<dbReference type="PANTHER" id="PTHR12756:SF45">
    <property type="entry name" value="CYTOSOLIC CARBOXYPEPTIDASE NNA1"/>
    <property type="match status" value="1"/>
</dbReference>
<feature type="compositionally biased region" description="Low complexity" evidence="10">
    <location>
        <begin position="189"/>
        <end position="199"/>
    </location>
</feature>
<accession>A0A675B3V6</accession>
<feature type="active site" description="Proton donor/acceptor" evidence="9">
    <location>
        <position position="644"/>
    </location>
</feature>
<feature type="compositionally biased region" description="Polar residues" evidence="10">
    <location>
        <begin position="211"/>
        <end position="230"/>
    </location>
</feature>
<feature type="compositionally biased region" description="Basic and acidic residues" evidence="10">
    <location>
        <begin position="1"/>
        <end position="11"/>
    </location>
</feature>
<evidence type="ECO:0000256" key="3">
    <source>
        <dbReference type="ARBA" id="ARBA00022645"/>
    </source>
</evidence>
<evidence type="ECO:0000256" key="6">
    <source>
        <dbReference type="ARBA" id="ARBA00022801"/>
    </source>
</evidence>
<dbReference type="CDD" id="cd06907">
    <property type="entry name" value="M14_AGBL2-3_like"/>
    <property type="match status" value="1"/>
</dbReference>
<feature type="compositionally biased region" description="Acidic residues" evidence="10">
    <location>
        <begin position="200"/>
        <end position="209"/>
    </location>
</feature>
<proteinExistence type="inferred from homology"/>
<dbReference type="InterPro" id="IPR000834">
    <property type="entry name" value="Peptidase_M14"/>
</dbReference>
<comment type="similarity">
    <text evidence="2 9">Belongs to the peptidase M14 family.</text>
</comment>
<evidence type="ECO:0000256" key="5">
    <source>
        <dbReference type="ARBA" id="ARBA00022723"/>
    </source>
</evidence>
<dbReference type="Gene3D" id="3.40.630.10">
    <property type="entry name" value="Zn peptidases"/>
    <property type="match status" value="1"/>
</dbReference>
<name>A0A675B3V6_ANODA</name>
<keyword evidence="8" id="KW-0482">Metalloprotease</keyword>
<keyword evidence="4" id="KW-0645">Protease</keyword>
<evidence type="ECO:0000256" key="9">
    <source>
        <dbReference type="PROSITE-ProRule" id="PRU01379"/>
    </source>
</evidence>
<keyword evidence="13" id="KW-1185">Reference proteome</keyword>
<evidence type="ECO:0000256" key="7">
    <source>
        <dbReference type="ARBA" id="ARBA00022833"/>
    </source>
</evidence>
<dbReference type="SUPFAM" id="SSF53187">
    <property type="entry name" value="Zn-dependent exopeptidases"/>
    <property type="match status" value="1"/>
</dbReference>
<dbReference type="VEuPathDB" id="VectorBase:ADAC100523"/>
<feature type="region of interest" description="Disordered" evidence="10">
    <location>
        <begin position="174"/>
        <end position="262"/>
    </location>
</feature>
<reference evidence="12" key="2">
    <citation type="submission" date="2020-03" db="UniProtKB">
        <authorList>
            <consortium name="EnsemblMetazoa"/>
        </authorList>
    </citation>
    <scope>IDENTIFICATION</scope>
</reference>
<protein>
    <recommendedName>
        <fullName evidence="11">Peptidase M14 domain-containing protein</fullName>
    </recommendedName>
</protein>
<evidence type="ECO:0000256" key="2">
    <source>
        <dbReference type="ARBA" id="ARBA00005988"/>
    </source>
</evidence>
<evidence type="ECO:0000256" key="4">
    <source>
        <dbReference type="ARBA" id="ARBA00022670"/>
    </source>
</evidence>
<keyword evidence="7" id="KW-0862">Zinc</keyword>
<sequence>VLEERVYHLDDAPETPEPYYQPTGKELQPRPVGEENGIIVYNYNPTSAVHYVNDDDNESESKVTSPTPPLEVMTSLAEEAHQQTVALEALKGLLRRFRVREVPIVRGPPKPRPPKPLLLPPVLRPEESEYDSAAYSYEEMNDTAEIVVRDHQQHQQQPAAPRCWMAVKVKQQLQQQQQQQHHHERVHRSSSSSNSSIDGCSDDESDSEGEQTQTLGRDSEQPEATTSHSAQQQQQQQHRSTVGGSKAQPAAHPTPLDPDDLVFESRFESGNLGRAIKITPTYYELYLRPDMYTNRHTQWFYFQVKNTKAKVVYRFSIINLTKPDSLYKEGMRPLMYSTTDAECNQVGWRRCGDNIAYFRNEDSSNGYNYSHYHHRPADDDEEEYIGTSSFTLSFNIEFRYDGDTVYFAHSYPYTYSDLQDYLMCIQRNPVKSKFCKLRLLCRSLAGNNVYYLTVTAPTTHEDDNQKKKKAVIITARVHPGESPSSWMMKGLMDFITGDSYVAKKLRHKFIFKLVPMLNPDGVIVGNTRSSLTGRDLNRQYRTVIRETYPSIWNTKAMIRRLMEDCGVAMYCDMHAHSRKHNVFIYGCENLKRHPDRRLLEQVFPLMLHKNVADKNCKFKVQKNKEGTGRIVVWVLGVTNSYTLEASFGGSTMGGRAGTHFSTADYEHIGRAYCETLMDYYDDNPIKVNYYIKRIRKIRRREKRLRKALRRQQQESFWWLNES</sequence>
<dbReference type="EnsemblMetazoa" id="ADAC100523-RA">
    <property type="protein sequence ID" value="ADAC100523-PA"/>
    <property type="gene ID" value="ADAC100523"/>
</dbReference>
<dbReference type="InterPro" id="IPR050821">
    <property type="entry name" value="Cytosolic_carboxypeptidase"/>
</dbReference>
<evidence type="ECO:0000259" key="11">
    <source>
        <dbReference type="PROSITE" id="PS52035"/>
    </source>
</evidence>
<evidence type="ECO:0000313" key="12">
    <source>
        <dbReference type="EnsemblMetazoa" id="ADAC100523-PA"/>
    </source>
</evidence>
<keyword evidence="5" id="KW-0479">Metal-binding</keyword>
<dbReference type="GO" id="GO:0008270">
    <property type="term" value="F:zinc ion binding"/>
    <property type="evidence" value="ECO:0007669"/>
    <property type="project" value="InterPro"/>
</dbReference>
<keyword evidence="6" id="KW-0378">Hydrolase</keyword>
<organism evidence="12 13">
    <name type="scientific">Anopheles darlingi</name>
    <name type="common">Mosquito</name>
    <dbReference type="NCBI Taxonomy" id="43151"/>
    <lineage>
        <taxon>Eukaryota</taxon>
        <taxon>Metazoa</taxon>
        <taxon>Ecdysozoa</taxon>
        <taxon>Arthropoda</taxon>
        <taxon>Hexapoda</taxon>
        <taxon>Insecta</taxon>
        <taxon>Pterygota</taxon>
        <taxon>Neoptera</taxon>
        <taxon>Endopterygota</taxon>
        <taxon>Diptera</taxon>
        <taxon>Nematocera</taxon>
        <taxon>Culicoidea</taxon>
        <taxon>Culicidae</taxon>
        <taxon>Anophelinae</taxon>
        <taxon>Anopheles</taxon>
    </lineage>
</organism>
<dbReference type="FunFam" id="3.40.630.10:FF:000011">
    <property type="entry name" value="cytosolic carboxypeptidase 2 isoform X1"/>
    <property type="match status" value="1"/>
</dbReference>
<dbReference type="PANTHER" id="PTHR12756">
    <property type="entry name" value="CYTOSOLIC CARBOXYPEPTIDASE"/>
    <property type="match status" value="1"/>
</dbReference>
<dbReference type="GO" id="GO:0004181">
    <property type="term" value="F:metallocarboxypeptidase activity"/>
    <property type="evidence" value="ECO:0007669"/>
    <property type="project" value="InterPro"/>
</dbReference>
<comment type="cofactor">
    <cofactor evidence="1">
        <name>Zn(2+)</name>
        <dbReference type="ChEBI" id="CHEBI:29105"/>
    </cofactor>
</comment>
<evidence type="ECO:0000256" key="10">
    <source>
        <dbReference type="SAM" id="MobiDB-lite"/>
    </source>
</evidence>
<dbReference type="Pfam" id="PF18027">
    <property type="entry name" value="Pepdidase_M14_N"/>
    <property type="match status" value="1"/>
</dbReference>
<dbReference type="VEuPathDB" id="VectorBase:ADAR2_003270"/>
<dbReference type="AlphaFoldDB" id="A0A675B3V6"/>
<keyword evidence="3" id="KW-0121">Carboxypeptidase</keyword>
<feature type="region of interest" description="Disordered" evidence="10">
    <location>
        <begin position="1"/>
        <end position="31"/>
    </location>
</feature>
<dbReference type="Proteomes" id="UP000000673">
    <property type="component" value="Unassembled WGS sequence"/>
</dbReference>
<dbReference type="Pfam" id="PF00246">
    <property type="entry name" value="Peptidase_M14"/>
    <property type="match status" value="1"/>
</dbReference>
<evidence type="ECO:0000313" key="13">
    <source>
        <dbReference type="Proteomes" id="UP000000673"/>
    </source>
</evidence>
<dbReference type="GO" id="GO:0006508">
    <property type="term" value="P:proteolysis"/>
    <property type="evidence" value="ECO:0007669"/>
    <property type="project" value="UniProtKB-KW"/>
</dbReference>
<dbReference type="PROSITE" id="PS52035">
    <property type="entry name" value="PEPTIDASE_M14"/>
    <property type="match status" value="1"/>
</dbReference>
<reference evidence="13" key="1">
    <citation type="journal article" date="2010" name="BMC Genomics">
        <title>Combination of measures distinguishes pre-miRNAs from other stem-loops in the genome of the newly sequenced Anopheles darlingi.</title>
        <authorList>
            <person name="Mendes N.D."/>
            <person name="Freitas A.T."/>
            <person name="Vasconcelos A.T."/>
            <person name="Sagot M.F."/>
        </authorList>
    </citation>
    <scope>NUCLEOTIDE SEQUENCE</scope>
</reference>
<evidence type="ECO:0000256" key="8">
    <source>
        <dbReference type="ARBA" id="ARBA00023049"/>
    </source>
</evidence>